<dbReference type="Gene3D" id="1.10.10.60">
    <property type="entry name" value="Homeodomain-like"/>
    <property type="match status" value="1"/>
</dbReference>
<dbReference type="InterPro" id="IPR009057">
    <property type="entry name" value="Homeodomain-like_sf"/>
</dbReference>
<keyword evidence="3" id="KW-0804">Transcription</keyword>
<dbReference type="PANTHER" id="PTHR46796">
    <property type="entry name" value="HTH-TYPE TRANSCRIPTIONAL ACTIVATOR RHAS-RELATED"/>
    <property type="match status" value="1"/>
</dbReference>
<evidence type="ECO:0000256" key="2">
    <source>
        <dbReference type="ARBA" id="ARBA00023125"/>
    </source>
</evidence>
<gene>
    <name evidence="5" type="ORF">LZC94_32830</name>
</gene>
<dbReference type="SMART" id="SM00342">
    <property type="entry name" value="HTH_ARAC"/>
    <property type="match status" value="1"/>
</dbReference>
<sequence>MGAPLRFTVYYGERRFLLLASRLVMEPRTPYRRIAPTLLLACKEPFWLECGEDITLSTRAALIAPNTWRRRLVAVDSDLAVFELPLHSIRATKPAQSLDIESFLSLMPALERALGGSLPCAGLDALFEAAVRAIAGQVPALRGGTSGALPAIDPRIERALKLLDELPFDEARLTGLANQLALSPSRFRHLFKEVTGDTVGHYARWAAVWRAVSLWSQGQALSDIVRQVGFPDLAHLDHAFNELFGVNPASVLSPENVTLIHCP</sequence>
<dbReference type="Proteomes" id="UP001370348">
    <property type="component" value="Chromosome"/>
</dbReference>
<accession>A0ABZ2LNY4</accession>
<evidence type="ECO:0000313" key="5">
    <source>
        <dbReference type="EMBL" id="WXB12622.1"/>
    </source>
</evidence>
<dbReference type="InterPro" id="IPR018060">
    <property type="entry name" value="HTH_AraC"/>
</dbReference>
<dbReference type="PROSITE" id="PS01124">
    <property type="entry name" value="HTH_ARAC_FAMILY_2"/>
    <property type="match status" value="1"/>
</dbReference>
<evidence type="ECO:0000259" key="4">
    <source>
        <dbReference type="PROSITE" id="PS01124"/>
    </source>
</evidence>
<evidence type="ECO:0000313" key="6">
    <source>
        <dbReference type="Proteomes" id="UP001370348"/>
    </source>
</evidence>
<reference evidence="5 6" key="1">
    <citation type="submission" date="2021-12" db="EMBL/GenBank/DDBJ databases">
        <title>Discovery of the Pendulisporaceae a myxobacterial family with distinct sporulation behavior and unique specialized metabolism.</title>
        <authorList>
            <person name="Garcia R."/>
            <person name="Popoff A."/>
            <person name="Bader C.D."/>
            <person name="Loehr J."/>
            <person name="Walesch S."/>
            <person name="Walt C."/>
            <person name="Boldt J."/>
            <person name="Bunk B."/>
            <person name="Haeckl F.J.F.P.J."/>
            <person name="Gunesch A.P."/>
            <person name="Birkelbach J."/>
            <person name="Nuebel U."/>
            <person name="Pietschmann T."/>
            <person name="Bach T."/>
            <person name="Mueller R."/>
        </authorList>
    </citation>
    <scope>NUCLEOTIDE SEQUENCE [LARGE SCALE GENOMIC DNA]</scope>
    <source>
        <strain evidence="5 6">MSr11954</strain>
    </source>
</reference>
<keyword evidence="1" id="KW-0805">Transcription regulation</keyword>
<dbReference type="Pfam" id="PF12833">
    <property type="entry name" value="HTH_18"/>
    <property type="match status" value="1"/>
</dbReference>
<evidence type="ECO:0000256" key="1">
    <source>
        <dbReference type="ARBA" id="ARBA00023015"/>
    </source>
</evidence>
<proteinExistence type="predicted"/>
<dbReference type="InterPro" id="IPR050204">
    <property type="entry name" value="AraC_XylS_family_regulators"/>
</dbReference>
<keyword evidence="6" id="KW-1185">Reference proteome</keyword>
<protein>
    <submittedName>
        <fullName evidence="5">AraC family transcriptional regulator</fullName>
    </submittedName>
</protein>
<dbReference type="SUPFAM" id="SSF46689">
    <property type="entry name" value="Homeodomain-like"/>
    <property type="match status" value="1"/>
</dbReference>
<dbReference type="EMBL" id="CP089984">
    <property type="protein sequence ID" value="WXB12622.1"/>
    <property type="molecule type" value="Genomic_DNA"/>
</dbReference>
<keyword evidence="2" id="KW-0238">DNA-binding</keyword>
<evidence type="ECO:0000256" key="3">
    <source>
        <dbReference type="ARBA" id="ARBA00023163"/>
    </source>
</evidence>
<organism evidence="5 6">
    <name type="scientific">Pendulispora albinea</name>
    <dbReference type="NCBI Taxonomy" id="2741071"/>
    <lineage>
        <taxon>Bacteria</taxon>
        <taxon>Pseudomonadati</taxon>
        <taxon>Myxococcota</taxon>
        <taxon>Myxococcia</taxon>
        <taxon>Myxococcales</taxon>
        <taxon>Sorangiineae</taxon>
        <taxon>Pendulisporaceae</taxon>
        <taxon>Pendulispora</taxon>
    </lineage>
</organism>
<name>A0ABZ2LNY4_9BACT</name>
<feature type="domain" description="HTH araC/xylS-type" evidence="4">
    <location>
        <begin position="157"/>
        <end position="254"/>
    </location>
</feature>
<dbReference type="RefSeq" id="WP_394822243.1">
    <property type="nucleotide sequence ID" value="NZ_CP089984.1"/>
</dbReference>